<comment type="caution">
    <text evidence="3">The sequence shown here is derived from an EMBL/GenBank/DDBJ whole genome shotgun (WGS) entry which is preliminary data.</text>
</comment>
<evidence type="ECO:0000313" key="3">
    <source>
        <dbReference type="EMBL" id="MVQ48107.1"/>
    </source>
</evidence>
<feature type="domain" description="UspA" evidence="2">
    <location>
        <begin position="153"/>
        <end position="286"/>
    </location>
</feature>
<dbReference type="InterPro" id="IPR006015">
    <property type="entry name" value="Universal_stress_UspA"/>
</dbReference>
<dbReference type="PANTHER" id="PTHR46268">
    <property type="entry name" value="STRESS RESPONSE PROTEIN NHAX"/>
    <property type="match status" value="1"/>
</dbReference>
<dbReference type="PANTHER" id="PTHR46268:SF6">
    <property type="entry name" value="UNIVERSAL STRESS PROTEIN UP12"/>
    <property type="match status" value="1"/>
</dbReference>
<dbReference type="Gene3D" id="3.40.50.620">
    <property type="entry name" value="HUPs"/>
    <property type="match status" value="2"/>
</dbReference>
<sequence length="307" mass="32959">MTTQKQNPHVVVGVDGSSDNLGAVRYAVAEAAAREAVLRLVHVVPDYLPVSPMFPLTPDELMETGTIILQESATLARASDPTVRVEGRLCCGTRSVRLAEAAEHAALLVVGRDARPLSHRLLRGDLATGVAARAKVPVVVVPATWEPERRGVVLVGVKAPKHAAELLAVAFATASRAGAKLVVVHAWKLPSAYDDIIEARVDTESWRREATLEVEALLRDGRTAYPDVEVEVRIVHDHAGHALVEASRAADLLVIVRREHGVPAALHLGSTARTVLHAAHCPVEVVVPTHERPTPALVTEEHGELVR</sequence>
<dbReference type="Pfam" id="PF00582">
    <property type="entry name" value="Usp"/>
    <property type="match status" value="2"/>
</dbReference>
<protein>
    <submittedName>
        <fullName evidence="3">Universal stress protein</fullName>
    </submittedName>
</protein>
<organism evidence="3 4">
    <name type="scientific">Nocardioides agri</name>
    <dbReference type="NCBI Taxonomy" id="2682843"/>
    <lineage>
        <taxon>Bacteria</taxon>
        <taxon>Bacillati</taxon>
        <taxon>Actinomycetota</taxon>
        <taxon>Actinomycetes</taxon>
        <taxon>Propionibacteriales</taxon>
        <taxon>Nocardioidaceae</taxon>
        <taxon>Nocardioides</taxon>
    </lineage>
</organism>
<dbReference type="RefSeq" id="WP_157340185.1">
    <property type="nucleotide sequence ID" value="NZ_WSEK01000004.1"/>
</dbReference>
<dbReference type="AlphaFoldDB" id="A0A6L6XMY3"/>
<dbReference type="PRINTS" id="PR01438">
    <property type="entry name" value="UNVRSLSTRESS"/>
</dbReference>
<evidence type="ECO:0000259" key="2">
    <source>
        <dbReference type="Pfam" id="PF00582"/>
    </source>
</evidence>
<feature type="domain" description="UspA" evidence="2">
    <location>
        <begin position="9"/>
        <end position="142"/>
    </location>
</feature>
<keyword evidence="4" id="KW-1185">Reference proteome</keyword>
<dbReference type="InterPro" id="IPR014729">
    <property type="entry name" value="Rossmann-like_a/b/a_fold"/>
</dbReference>
<proteinExistence type="inferred from homology"/>
<dbReference type="Proteomes" id="UP000473525">
    <property type="component" value="Unassembled WGS sequence"/>
</dbReference>
<dbReference type="InterPro" id="IPR006016">
    <property type="entry name" value="UspA"/>
</dbReference>
<reference evidence="3 4" key="1">
    <citation type="submission" date="2019-12" db="EMBL/GenBank/DDBJ databases">
        <authorList>
            <person name="Huq M.A."/>
        </authorList>
    </citation>
    <scope>NUCLEOTIDE SEQUENCE [LARGE SCALE GENOMIC DNA]</scope>
    <source>
        <strain evidence="3 4">MAH-18</strain>
    </source>
</reference>
<comment type="similarity">
    <text evidence="1">Belongs to the universal stress protein A family.</text>
</comment>
<accession>A0A6L6XMY3</accession>
<gene>
    <name evidence="3" type="ORF">GON03_02865</name>
</gene>
<dbReference type="EMBL" id="WSEK01000004">
    <property type="protein sequence ID" value="MVQ48107.1"/>
    <property type="molecule type" value="Genomic_DNA"/>
</dbReference>
<dbReference type="SUPFAM" id="SSF52402">
    <property type="entry name" value="Adenine nucleotide alpha hydrolases-like"/>
    <property type="match status" value="2"/>
</dbReference>
<evidence type="ECO:0000256" key="1">
    <source>
        <dbReference type="ARBA" id="ARBA00008791"/>
    </source>
</evidence>
<name>A0A6L6XMY3_9ACTN</name>
<evidence type="ECO:0000313" key="4">
    <source>
        <dbReference type="Proteomes" id="UP000473525"/>
    </source>
</evidence>